<dbReference type="GO" id="GO:0008800">
    <property type="term" value="F:beta-lactamase activity"/>
    <property type="evidence" value="ECO:0007669"/>
    <property type="project" value="UniProtKB-EC"/>
</dbReference>
<evidence type="ECO:0000256" key="2">
    <source>
        <dbReference type="ARBA" id="ARBA00007898"/>
    </source>
</evidence>
<comment type="catalytic activity">
    <reaction evidence="1">
        <text>a beta-lactam + H2O = a substituted beta-amino acid</text>
        <dbReference type="Rhea" id="RHEA:20401"/>
        <dbReference type="ChEBI" id="CHEBI:15377"/>
        <dbReference type="ChEBI" id="CHEBI:35627"/>
        <dbReference type="ChEBI" id="CHEBI:140347"/>
        <dbReference type="EC" id="3.5.2.6"/>
    </reaction>
</comment>
<evidence type="ECO:0000259" key="7">
    <source>
        <dbReference type="Pfam" id="PF00905"/>
    </source>
</evidence>
<dbReference type="GO" id="GO:0005886">
    <property type="term" value="C:plasma membrane"/>
    <property type="evidence" value="ECO:0007669"/>
    <property type="project" value="TreeGrafter"/>
</dbReference>
<evidence type="ECO:0000313" key="9">
    <source>
        <dbReference type="Proteomes" id="UP000198757"/>
    </source>
</evidence>
<dbReference type="InterPro" id="IPR012338">
    <property type="entry name" value="Beta-lactam/transpept-like"/>
</dbReference>
<evidence type="ECO:0000256" key="6">
    <source>
        <dbReference type="ARBA" id="ARBA00023251"/>
    </source>
</evidence>
<dbReference type="Gene3D" id="3.40.710.10">
    <property type="entry name" value="DD-peptidase/beta-lactamase superfamily"/>
    <property type="match status" value="1"/>
</dbReference>
<evidence type="ECO:0000256" key="5">
    <source>
        <dbReference type="ARBA" id="ARBA00022801"/>
    </source>
</evidence>
<dbReference type="SUPFAM" id="SSF56601">
    <property type="entry name" value="beta-lactamase/transpeptidase-like"/>
    <property type="match status" value="1"/>
</dbReference>
<evidence type="ECO:0000313" key="8">
    <source>
        <dbReference type="EMBL" id="SDD71336.1"/>
    </source>
</evidence>
<keyword evidence="5" id="KW-0378">Hydrolase</keyword>
<dbReference type="PANTHER" id="PTHR30627">
    <property type="entry name" value="PEPTIDOGLYCAN D,D-TRANSPEPTIDASE"/>
    <property type="match status" value="1"/>
</dbReference>
<protein>
    <recommendedName>
        <fullName evidence="3">beta-lactamase</fullName>
        <ecNumber evidence="3">3.5.2.6</ecNumber>
    </recommendedName>
</protein>
<sequence length="336" mass="37796">MSAAIRSIGIYVPERQVPNQYFETIPDTSDERTSSRTGTLCTTAKPTTMIKRKFLTGLMLLFVTTSVINGACQPASAGKADKKANAPVIRPGFQKYFKECQVNGAIVIYDNAKARWIVSDTVATKKATQPASTFKVINLLIALETQTIPDENYIVKWPGWTDTAKYGYRPDIYHDISVKEAFEVSAGWAFVELAKKIGRDRYKKYLTACGYGNGNLSEKDADFWNFGPFAISPQNQVAFLKKVYDGNLPFSKRNLDILKKVMVTDTHPGYTIRSKTGWTRDKGINTGWWVGYITTKDNVYFFATRLLQDRKNNRADFGSCRKEITLAVLRDLAIIP</sequence>
<evidence type="ECO:0000256" key="3">
    <source>
        <dbReference type="ARBA" id="ARBA00012865"/>
    </source>
</evidence>
<dbReference type="InterPro" id="IPR001460">
    <property type="entry name" value="PCN-bd_Tpept"/>
</dbReference>
<keyword evidence="4" id="KW-0732">Signal</keyword>
<dbReference type="GO" id="GO:0008658">
    <property type="term" value="F:penicillin binding"/>
    <property type="evidence" value="ECO:0007669"/>
    <property type="project" value="InterPro"/>
</dbReference>
<dbReference type="EMBL" id="FMZO01000012">
    <property type="protein sequence ID" value="SDD71336.1"/>
    <property type="molecule type" value="Genomic_DNA"/>
</dbReference>
<evidence type="ECO:0000256" key="4">
    <source>
        <dbReference type="ARBA" id="ARBA00022729"/>
    </source>
</evidence>
<dbReference type="GO" id="GO:0046677">
    <property type="term" value="P:response to antibiotic"/>
    <property type="evidence" value="ECO:0007669"/>
    <property type="project" value="UniProtKB-KW"/>
</dbReference>
<proteinExistence type="inferred from homology"/>
<name>A0A1G6X1Z8_NIADE</name>
<evidence type="ECO:0000256" key="1">
    <source>
        <dbReference type="ARBA" id="ARBA00001526"/>
    </source>
</evidence>
<dbReference type="GO" id="GO:0071555">
    <property type="term" value="P:cell wall organization"/>
    <property type="evidence" value="ECO:0007669"/>
    <property type="project" value="TreeGrafter"/>
</dbReference>
<keyword evidence="6" id="KW-0046">Antibiotic resistance</keyword>
<dbReference type="InterPro" id="IPR050515">
    <property type="entry name" value="Beta-lactam/transpept"/>
</dbReference>
<gene>
    <name evidence="8" type="ORF">SAMN04487894_11286</name>
</gene>
<keyword evidence="9" id="KW-1185">Reference proteome</keyword>
<dbReference type="AlphaFoldDB" id="A0A1G6X1Z8"/>
<feature type="domain" description="Penicillin-binding protein transpeptidase" evidence="7">
    <location>
        <begin position="122"/>
        <end position="325"/>
    </location>
</feature>
<dbReference type="STRING" id="1285928.SAMN04487894_11286"/>
<dbReference type="RefSeq" id="WP_245729278.1">
    <property type="nucleotide sequence ID" value="NZ_FMZO01000012.1"/>
</dbReference>
<dbReference type="EC" id="3.5.2.6" evidence="3"/>
<dbReference type="Pfam" id="PF00905">
    <property type="entry name" value="Transpeptidase"/>
    <property type="match status" value="1"/>
</dbReference>
<reference evidence="9" key="1">
    <citation type="submission" date="2016-10" db="EMBL/GenBank/DDBJ databases">
        <authorList>
            <person name="Varghese N."/>
            <person name="Submissions S."/>
        </authorList>
    </citation>
    <scope>NUCLEOTIDE SEQUENCE [LARGE SCALE GENOMIC DNA]</scope>
    <source>
        <strain evidence="9">DSM 25811 / CCM 8410 / LMG 26954 / E90</strain>
    </source>
</reference>
<accession>A0A1G6X1Z8</accession>
<organism evidence="8 9">
    <name type="scientific">Niabella drilacis (strain DSM 25811 / CCM 8410 / CCUG 62505 / LMG 26954 / E90)</name>
    <dbReference type="NCBI Taxonomy" id="1285928"/>
    <lineage>
        <taxon>Bacteria</taxon>
        <taxon>Pseudomonadati</taxon>
        <taxon>Bacteroidota</taxon>
        <taxon>Chitinophagia</taxon>
        <taxon>Chitinophagales</taxon>
        <taxon>Chitinophagaceae</taxon>
        <taxon>Niabella</taxon>
    </lineage>
</organism>
<dbReference type="PANTHER" id="PTHR30627:SF6">
    <property type="entry name" value="BETA-LACTAMASE YBXI-RELATED"/>
    <property type="match status" value="1"/>
</dbReference>
<dbReference type="Proteomes" id="UP000198757">
    <property type="component" value="Unassembled WGS sequence"/>
</dbReference>
<comment type="similarity">
    <text evidence="2">Belongs to the class-D beta-lactamase family.</text>
</comment>